<dbReference type="EMBL" id="MU069482">
    <property type="protein sequence ID" value="KAF5841599.1"/>
    <property type="molecule type" value="Genomic_DNA"/>
</dbReference>
<evidence type="ECO:0000313" key="5">
    <source>
        <dbReference type="EMBL" id="KAF5841599.1"/>
    </source>
</evidence>
<keyword evidence="1 2" id="KW-0175">Coiled coil</keyword>
<proteinExistence type="predicted"/>
<evidence type="ECO:0000313" key="6">
    <source>
        <dbReference type="Proteomes" id="UP000815325"/>
    </source>
</evidence>
<keyword evidence="6" id="KW-1185">Reference proteome</keyword>
<dbReference type="PANTHER" id="PTHR21683">
    <property type="entry name" value="COILED-COIL DOMAIN-CONTAINING PROTEIN 42 LIKE-2-LIKE-RELATED"/>
    <property type="match status" value="1"/>
</dbReference>
<accession>A0ABQ7H415</accession>
<dbReference type="Proteomes" id="UP000815325">
    <property type="component" value="Unassembled WGS sequence"/>
</dbReference>
<evidence type="ECO:0000259" key="4">
    <source>
        <dbReference type="Pfam" id="PF13863"/>
    </source>
</evidence>
<dbReference type="PANTHER" id="PTHR21683:SF2">
    <property type="entry name" value="COILED-COIL DOMAIN-CONTAINING PROTEIN 42 LIKE-2-LIKE"/>
    <property type="match status" value="1"/>
</dbReference>
<dbReference type="InterPro" id="IPR051147">
    <property type="entry name" value="CFAP_domain-containing"/>
</dbReference>
<feature type="coiled-coil region" evidence="2">
    <location>
        <begin position="166"/>
        <end position="229"/>
    </location>
</feature>
<feature type="compositionally biased region" description="Polar residues" evidence="3">
    <location>
        <begin position="310"/>
        <end position="323"/>
    </location>
</feature>
<protein>
    <recommendedName>
        <fullName evidence="4">DUF4200 domain-containing protein</fullName>
    </recommendedName>
</protein>
<sequence length="350" mass="39670">MEDVEAPQSVGRAKHLPQSLVLDHVSPATRLLEKRRQMFEVQEALENQKAEFNRKEEVFKKREEALKMKDLELQESLIRFSKFLQENDSKRARAEKKAADEIKARIQKEKEIEGLADQLEELRAEKERVHGVLEKNMRYQHYLESVLEGADEYQEVPDLLMRHATLRATNKDLRDHQQKCSEAAESIRAELAAYVKGRTDEILNLSNRVARLKKELEKHEGEAMVQESKKDSSLQVASQKTLEYGQVVFSTDNIFNRCHSRSKIGYPAESNPLQQLDVVGNFVSDLGAIIRSHKIEAAKRTNRAEEGQDGQASGNAWATSSAGTAGMLASHNNKSHPDYASSRDQSVSGF</sequence>
<reference evidence="5" key="1">
    <citation type="submission" date="2017-08" db="EMBL/GenBank/DDBJ databases">
        <authorList>
            <person name="Polle J.E."/>
            <person name="Barry K."/>
            <person name="Cushman J."/>
            <person name="Schmutz J."/>
            <person name="Tran D."/>
            <person name="Hathwaick L.T."/>
            <person name="Yim W.C."/>
            <person name="Jenkins J."/>
            <person name="Mckie-Krisberg Z.M."/>
            <person name="Prochnik S."/>
            <person name="Lindquist E."/>
            <person name="Dockter R.B."/>
            <person name="Adam C."/>
            <person name="Molina H."/>
            <person name="Bunkerborg J."/>
            <person name="Jin E."/>
            <person name="Buchheim M."/>
            <person name="Magnuson J."/>
        </authorList>
    </citation>
    <scope>NUCLEOTIDE SEQUENCE</scope>
    <source>
        <strain evidence="5">CCAP 19/18</strain>
    </source>
</reference>
<gene>
    <name evidence="5" type="ORF">DUNSADRAFT_12297</name>
</gene>
<feature type="coiled-coil region" evidence="2">
    <location>
        <begin position="31"/>
        <end position="62"/>
    </location>
</feature>
<organism evidence="5 6">
    <name type="scientific">Dunaliella salina</name>
    <name type="common">Green alga</name>
    <name type="synonym">Protococcus salinus</name>
    <dbReference type="NCBI Taxonomy" id="3046"/>
    <lineage>
        <taxon>Eukaryota</taxon>
        <taxon>Viridiplantae</taxon>
        <taxon>Chlorophyta</taxon>
        <taxon>core chlorophytes</taxon>
        <taxon>Chlorophyceae</taxon>
        <taxon>CS clade</taxon>
        <taxon>Chlamydomonadales</taxon>
        <taxon>Dunaliellaceae</taxon>
        <taxon>Dunaliella</taxon>
    </lineage>
</organism>
<comment type="caution">
    <text evidence="5">The sequence shown here is derived from an EMBL/GenBank/DDBJ whole genome shotgun (WGS) entry which is preliminary data.</text>
</comment>
<feature type="domain" description="DUF4200" evidence="4">
    <location>
        <begin position="31"/>
        <end position="148"/>
    </location>
</feature>
<feature type="coiled-coil region" evidence="2">
    <location>
        <begin position="89"/>
        <end position="136"/>
    </location>
</feature>
<dbReference type="InterPro" id="IPR025252">
    <property type="entry name" value="DUF4200"/>
</dbReference>
<evidence type="ECO:0000256" key="2">
    <source>
        <dbReference type="SAM" id="Coils"/>
    </source>
</evidence>
<evidence type="ECO:0000256" key="3">
    <source>
        <dbReference type="SAM" id="MobiDB-lite"/>
    </source>
</evidence>
<name>A0ABQ7H415_DUNSA</name>
<evidence type="ECO:0000256" key="1">
    <source>
        <dbReference type="ARBA" id="ARBA00023054"/>
    </source>
</evidence>
<dbReference type="Pfam" id="PF13863">
    <property type="entry name" value="DUF4200"/>
    <property type="match status" value="1"/>
</dbReference>
<feature type="region of interest" description="Disordered" evidence="3">
    <location>
        <begin position="298"/>
        <end position="350"/>
    </location>
</feature>